<organism evidence="1 2">
    <name type="scientific">Crateriforma conspicua</name>
    <dbReference type="NCBI Taxonomy" id="2527996"/>
    <lineage>
        <taxon>Bacteria</taxon>
        <taxon>Pseudomonadati</taxon>
        <taxon>Planctomycetota</taxon>
        <taxon>Planctomycetia</taxon>
        <taxon>Planctomycetales</taxon>
        <taxon>Planctomycetaceae</taxon>
        <taxon>Crateriforma</taxon>
    </lineage>
</organism>
<dbReference type="Proteomes" id="UP000316476">
    <property type="component" value="Unassembled WGS sequence"/>
</dbReference>
<sequence>MKTKRTNLVHDVRHCETARSEFQRERPLNVWTQSRTEDLLSTLRQMTDELAAAIGVADRSIDELNRIVKAIDETGLLFPVVITGPVFLRRWYSPHGQDDNLQIVQAALSSEFGAAAVFWNGEEFDDLVNSDSMDDLAASRSMPKPSADAC</sequence>
<proteinExistence type="predicted"/>
<protein>
    <submittedName>
        <fullName evidence="1">Uncharacterized protein</fullName>
    </submittedName>
</protein>
<reference evidence="1 2" key="1">
    <citation type="submission" date="2019-02" db="EMBL/GenBank/DDBJ databases">
        <title>Deep-cultivation of Planctomycetes and their phenomic and genomic characterization uncovers novel biology.</title>
        <authorList>
            <person name="Wiegand S."/>
            <person name="Jogler M."/>
            <person name="Boedeker C."/>
            <person name="Pinto D."/>
            <person name="Vollmers J."/>
            <person name="Rivas-Marin E."/>
            <person name="Kohn T."/>
            <person name="Peeters S.H."/>
            <person name="Heuer A."/>
            <person name="Rast P."/>
            <person name="Oberbeckmann S."/>
            <person name="Bunk B."/>
            <person name="Jeske O."/>
            <person name="Meyerdierks A."/>
            <person name="Storesund J.E."/>
            <person name="Kallscheuer N."/>
            <person name="Luecker S."/>
            <person name="Lage O.M."/>
            <person name="Pohl T."/>
            <person name="Merkel B.J."/>
            <person name="Hornburger P."/>
            <person name="Mueller R.-W."/>
            <person name="Bruemmer F."/>
            <person name="Labrenz M."/>
            <person name="Spormann A.M."/>
            <person name="Op Den Camp H."/>
            <person name="Overmann J."/>
            <person name="Amann R."/>
            <person name="Jetten M.S.M."/>
            <person name="Mascher T."/>
            <person name="Medema M.H."/>
            <person name="Devos D.P."/>
            <person name="Kaster A.-K."/>
            <person name="Ovreas L."/>
            <person name="Rohde M."/>
            <person name="Galperin M.Y."/>
            <person name="Jogler C."/>
        </authorList>
    </citation>
    <scope>NUCLEOTIDE SEQUENCE [LARGE SCALE GENOMIC DNA]</scope>
    <source>
        <strain evidence="1 2">V7</strain>
    </source>
</reference>
<dbReference type="EMBL" id="SJPZ01000001">
    <property type="protein sequence ID" value="TWU65508.1"/>
    <property type="molecule type" value="Genomic_DNA"/>
</dbReference>
<evidence type="ECO:0000313" key="1">
    <source>
        <dbReference type="EMBL" id="TWU65508.1"/>
    </source>
</evidence>
<accession>A0A5C6FVZ9</accession>
<gene>
    <name evidence="1" type="ORF">V7x_10550</name>
</gene>
<evidence type="ECO:0000313" key="2">
    <source>
        <dbReference type="Proteomes" id="UP000316476"/>
    </source>
</evidence>
<dbReference type="AlphaFoldDB" id="A0A5C6FVZ9"/>
<name>A0A5C6FVZ9_9PLAN</name>
<comment type="caution">
    <text evidence="1">The sequence shown here is derived from an EMBL/GenBank/DDBJ whole genome shotgun (WGS) entry which is preliminary data.</text>
</comment>